<organism evidence="2 3">
    <name type="scientific">Panthera leo</name>
    <name type="common">Lion</name>
    <dbReference type="NCBI Taxonomy" id="9689"/>
    <lineage>
        <taxon>Eukaryota</taxon>
        <taxon>Metazoa</taxon>
        <taxon>Chordata</taxon>
        <taxon>Craniata</taxon>
        <taxon>Vertebrata</taxon>
        <taxon>Euteleostomi</taxon>
        <taxon>Mammalia</taxon>
        <taxon>Eutheria</taxon>
        <taxon>Laurasiatheria</taxon>
        <taxon>Carnivora</taxon>
        <taxon>Feliformia</taxon>
        <taxon>Felidae</taxon>
        <taxon>Pantherinae</taxon>
        <taxon>Panthera</taxon>
    </lineage>
</organism>
<evidence type="ECO:0000313" key="3">
    <source>
        <dbReference type="Proteomes" id="UP000694399"/>
    </source>
</evidence>
<dbReference type="OMA" id="WNMVEAV"/>
<evidence type="ECO:0000313" key="2">
    <source>
        <dbReference type="Ensembl" id="ENSPLOP00000018753.1"/>
    </source>
</evidence>
<dbReference type="Proteomes" id="UP000694399">
    <property type="component" value="Chromosome D4"/>
</dbReference>
<evidence type="ECO:0000256" key="1">
    <source>
        <dbReference type="SAM" id="Phobius"/>
    </source>
</evidence>
<protein>
    <submittedName>
        <fullName evidence="2">Uncharacterized protein</fullName>
    </submittedName>
</protein>
<dbReference type="PANTHER" id="PTHR28436:SF1">
    <property type="entry name" value="MITOCHONDRIAL IMPORT RECEPTOR SUBUNIT TOM5 HOMOLOG"/>
    <property type="match status" value="1"/>
</dbReference>
<reference evidence="2" key="3">
    <citation type="submission" date="2025-09" db="UniProtKB">
        <authorList>
            <consortium name="Ensembl"/>
        </authorList>
    </citation>
    <scope>IDENTIFICATION</scope>
</reference>
<name>A0A8C8XGR9_PANLE</name>
<feature type="transmembrane region" description="Helical" evidence="1">
    <location>
        <begin position="23"/>
        <end position="45"/>
    </location>
</feature>
<keyword evidence="3" id="KW-1185">Reference proteome</keyword>
<reference evidence="2" key="2">
    <citation type="submission" date="2025-08" db="UniProtKB">
        <authorList>
            <consortium name="Ensembl"/>
        </authorList>
    </citation>
    <scope>IDENTIFICATION</scope>
</reference>
<accession>A0A8C8XGR9</accession>
<dbReference type="AlphaFoldDB" id="A0A8C8XGR9"/>
<proteinExistence type="predicted"/>
<keyword evidence="1" id="KW-0472">Membrane</keyword>
<reference evidence="2" key="1">
    <citation type="journal article" date="2019" name="bioRxiv">
        <title>Long live the king: chromosome-level assembly of the lion (Panthera leo) using linked-read, Hi-C, and long read data.</title>
        <authorList>
            <person name="Armstrong E.E."/>
            <person name="Taylor R.W."/>
            <person name="Miller D.E."/>
            <person name="Kaelin C."/>
            <person name="Barsh G."/>
            <person name="Hadly E.A."/>
            <person name="Petrov D."/>
        </authorList>
    </citation>
    <scope>NUCLEOTIDE SEQUENCE [LARGE SCALE GENOMIC DNA]</scope>
</reference>
<sequence length="51" mass="6017">MFQIKCLMPKLEPKDVNWNMLEAAISSLWNFLICSFLLQVTPFILKKLDNM</sequence>
<dbReference type="GO" id="GO:0005742">
    <property type="term" value="C:mitochondrial outer membrane translocase complex"/>
    <property type="evidence" value="ECO:0007669"/>
    <property type="project" value="InterPro"/>
</dbReference>
<keyword evidence="1" id="KW-0812">Transmembrane</keyword>
<dbReference type="PANTHER" id="PTHR28436">
    <property type="entry name" value="MITOCHONDRIAL IMPORT RECEPTOR SUBUNIT TOM5 HOMOLOG"/>
    <property type="match status" value="1"/>
</dbReference>
<keyword evidence="1" id="KW-1133">Transmembrane helix</keyword>
<dbReference type="InterPro" id="IPR029179">
    <property type="entry name" value="TOMM5_metazoa"/>
</dbReference>
<dbReference type="Ensembl" id="ENSPLOT00000020761.1">
    <property type="protein sequence ID" value="ENSPLOP00000018753.1"/>
    <property type="gene ID" value="ENSPLOG00000013749.1"/>
</dbReference>